<dbReference type="InterPro" id="IPR003615">
    <property type="entry name" value="HNH_nuc"/>
</dbReference>
<dbReference type="AlphaFoldDB" id="A0A1J9QB33"/>
<gene>
    <name evidence="2" type="ORF">ACJ73_02960</name>
</gene>
<evidence type="ECO:0000313" key="2">
    <source>
        <dbReference type="EMBL" id="OJD25672.1"/>
    </source>
</evidence>
<feature type="domain" description="HNH nuclease" evidence="1">
    <location>
        <begin position="226"/>
        <end position="301"/>
    </location>
</feature>
<organism evidence="2 3">
    <name type="scientific">Blastomyces percursus</name>
    <dbReference type="NCBI Taxonomy" id="1658174"/>
    <lineage>
        <taxon>Eukaryota</taxon>
        <taxon>Fungi</taxon>
        <taxon>Dikarya</taxon>
        <taxon>Ascomycota</taxon>
        <taxon>Pezizomycotina</taxon>
        <taxon>Eurotiomycetes</taxon>
        <taxon>Eurotiomycetidae</taxon>
        <taxon>Onygenales</taxon>
        <taxon>Ajellomycetaceae</taxon>
        <taxon>Blastomyces</taxon>
    </lineage>
</organism>
<name>A0A1J9QB33_9EURO</name>
<dbReference type="Proteomes" id="UP000242791">
    <property type="component" value="Unassembled WGS sequence"/>
</dbReference>
<reference evidence="2 3" key="1">
    <citation type="submission" date="2015-08" db="EMBL/GenBank/DDBJ databases">
        <title>Emmonsia species relationships and genome sequence.</title>
        <authorList>
            <person name="Cuomo C.A."/>
            <person name="Schwartz I.S."/>
            <person name="Kenyon C."/>
            <person name="De Hoog G.S."/>
            <person name="Govender N.P."/>
            <person name="Botha A."/>
            <person name="Moreno L."/>
            <person name="De Vries M."/>
            <person name="Munoz J.F."/>
            <person name="Stielow J.B."/>
        </authorList>
    </citation>
    <scope>NUCLEOTIDE SEQUENCE [LARGE SCALE GENOMIC DNA]</scope>
    <source>
        <strain evidence="2 3">EI222</strain>
    </source>
</reference>
<accession>A0A1J9QB33</accession>
<dbReference type="OrthoDB" id="4186564at2759"/>
<evidence type="ECO:0000313" key="3">
    <source>
        <dbReference type="Proteomes" id="UP000242791"/>
    </source>
</evidence>
<protein>
    <recommendedName>
        <fullName evidence="1">HNH nuclease domain-containing protein</fullName>
    </recommendedName>
</protein>
<evidence type="ECO:0000259" key="1">
    <source>
        <dbReference type="Pfam" id="PF13391"/>
    </source>
</evidence>
<sequence>MASFSFSLPAARGESLAHHRHQTSLEQVLDFSAAPLTTAELAQADDIFNRLINHCEPLQSSKPYKKVTLVRLTYEHSRSKDMFLRQVFTYFDDTQTSQGPPTFEHGLSKFSSFSSQTIPAEREAEDAIDSFAEYLFDNFFLPMKAAGTKTPQPTPASLSAPSIENVVGTPARLSTLRRDCLTRDHNRCVVTRAFNLNEATEREKRDPSNSKDDDGQPLVFEHGQLARLEVAHIIPHSLMSAMAVDGQLELSKSKKTALLILNMFDPGIIHLIEGLNIDRPSNALTLTTEAHAYFGNFKVFFEAMDDHLTDCKHTYKIHSSDRGASLYFKLPVMRTLLLSSNHTVDPPSSKLLALHRAIAIILDLSAAGEYIDRIIHDSEQLWVRSDGSTELGHIVSLSLGGWFDGVGADGMDYTHQYLRQWQGGNSRLVE</sequence>
<dbReference type="VEuPathDB" id="FungiDB:ACJ73_02960"/>
<proteinExistence type="predicted"/>
<dbReference type="Pfam" id="PF13391">
    <property type="entry name" value="HNH_2"/>
    <property type="match status" value="1"/>
</dbReference>
<dbReference type="EMBL" id="LGTZ01000336">
    <property type="protein sequence ID" value="OJD25672.1"/>
    <property type="molecule type" value="Genomic_DNA"/>
</dbReference>
<keyword evidence="3" id="KW-1185">Reference proteome</keyword>
<comment type="caution">
    <text evidence="2">The sequence shown here is derived from an EMBL/GenBank/DDBJ whole genome shotgun (WGS) entry which is preliminary data.</text>
</comment>
<dbReference type="STRING" id="1658174.A0A1J9QB33"/>